<feature type="region of interest" description="Disordered" evidence="1">
    <location>
        <begin position="162"/>
        <end position="281"/>
    </location>
</feature>
<feature type="compositionally biased region" description="Basic and acidic residues" evidence="1">
    <location>
        <begin position="182"/>
        <end position="195"/>
    </location>
</feature>
<accession>A0A8K0N560</accession>
<feature type="compositionally biased region" description="Basic and acidic residues" evidence="1">
    <location>
        <begin position="162"/>
        <end position="172"/>
    </location>
</feature>
<reference evidence="2" key="2">
    <citation type="submission" date="2019-07" db="EMBL/GenBank/DDBJ databases">
        <authorList>
            <person name="Yang Y."/>
            <person name="Bocs S."/>
            <person name="Baudouin L."/>
        </authorList>
    </citation>
    <scope>NUCLEOTIDE SEQUENCE</scope>
    <source>
        <tissue evidence="2">Spear leaf of Hainan Tall coconut</tissue>
    </source>
</reference>
<protein>
    <submittedName>
        <fullName evidence="2">Uncharacterized protein</fullName>
    </submittedName>
</protein>
<feature type="compositionally biased region" description="Basic and acidic residues" evidence="1">
    <location>
        <begin position="203"/>
        <end position="281"/>
    </location>
</feature>
<sequence>MAGPALLCMISFGLHHHRPTLLMGPFGEPEDDLSQFGSFAWAVFIKNLMVEVLSEIVDYMRSGEPRKAKRVDKKRRQPTLLGCSTAFMEHWLLSCIEDRKKSTHSTDEATLEEPILVGCAMYAQLRIKIEELRNKILIYDKLLNFLIRKEIKEEERKNFVKRKEKEAEEKKKKNEKRKRRRKEDEEKRKENYKEEEKEEEEEEQKREEEERKRKEEKKREQEQRKRKEEEKKREQEERKREEEDEKKMEEEKNKKDEKKMEEEKKKRGGEKGARGEEEGGG</sequence>
<proteinExistence type="predicted"/>
<keyword evidence="3" id="KW-1185">Reference proteome</keyword>
<dbReference type="EMBL" id="CM017878">
    <property type="protein sequence ID" value="KAG1354861.1"/>
    <property type="molecule type" value="Genomic_DNA"/>
</dbReference>
<evidence type="ECO:0000313" key="2">
    <source>
        <dbReference type="EMBL" id="KAG1354861.1"/>
    </source>
</evidence>
<dbReference type="Proteomes" id="UP000797356">
    <property type="component" value="Chromosome 7"/>
</dbReference>
<reference evidence="2" key="1">
    <citation type="journal article" date="2017" name="Gigascience">
        <title>The genome draft of coconut (Cocos nucifera).</title>
        <authorList>
            <person name="Xiao Y."/>
            <person name="Xu P."/>
            <person name="Fan H."/>
            <person name="Baudouin L."/>
            <person name="Xia W."/>
            <person name="Bocs S."/>
            <person name="Xu J."/>
            <person name="Li Q."/>
            <person name="Guo A."/>
            <person name="Zhou L."/>
            <person name="Li J."/>
            <person name="Wu Y."/>
            <person name="Ma Z."/>
            <person name="Armero A."/>
            <person name="Issali A.E."/>
            <person name="Liu N."/>
            <person name="Peng M."/>
            <person name="Yang Y."/>
        </authorList>
    </citation>
    <scope>NUCLEOTIDE SEQUENCE</scope>
    <source>
        <tissue evidence="2">Spear leaf of Hainan Tall coconut</tissue>
    </source>
</reference>
<organism evidence="2 3">
    <name type="scientific">Cocos nucifera</name>
    <name type="common">Coconut palm</name>
    <dbReference type="NCBI Taxonomy" id="13894"/>
    <lineage>
        <taxon>Eukaryota</taxon>
        <taxon>Viridiplantae</taxon>
        <taxon>Streptophyta</taxon>
        <taxon>Embryophyta</taxon>
        <taxon>Tracheophyta</taxon>
        <taxon>Spermatophyta</taxon>
        <taxon>Magnoliopsida</taxon>
        <taxon>Liliopsida</taxon>
        <taxon>Arecaceae</taxon>
        <taxon>Arecoideae</taxon>
        <taxon>Cocoseae</taxon>
        <taxon>Attaleinae</taxon>
        <taxon>Cocos</taxon>
    </lineage>
</organism>
<gene>
    <name evidence="2" type="ORF">COCNU_07G009730</name>
</gene>
<dbReference type="AlphaFoldDB" id="A0A8K0N560"/>
<name>A0A8K0N560_COCNU</name>
<comment type="caution">
    <text evidence="2">The sequence shown here is derived from an EMBL/GenBank/DDBJ whole genome shotgun (WGS) entry which is preliminary data.</text>
</comment>
<evidence type="ECO:0000313" key="3">
    <source>
        <dbReference type="Proteomes" id="UP000797356"/>
    </source>
</evidence>
<evidence type="ECO:0000256" key="1">
    <source>
        <dbReference type="SAM" id="MobiDB-lite"/>
    </source>
</evidence>